<dbReference type="InterPro" id="IPR020097">
    <property type="entry name" value="PsdUridine_synth_TruA_a/b_dom"/>
</dbReference>
<dbReference type="STRING" id="1423783.FC50_GL001017"/>
<keyword evidence="2 4" id="KW-0819">tRNA processing</keyword>
<organism evidence="9 10">
    <name type="scientific">Lacticaseibacillus pantheris DSM 15945 = JCM 12539 = NBRC 106106</name>
    <dbReference type="NCBI Taxonomy" id="1423783"/>
    <lineage>
        <taxon>Bacteria</taxon>
        <taxon>Bacillati</taxon>
        <taxon>Bacillota</taxon>
        <taxon>Bacilli</taxon>
        <taxon>Lactobacillales</taxon>
        <taxon>Lactobacillaceae</taxon>
        <taxon>Lacticaseibacillus</taxon>
    </lineage>
</organism>
<evidence type="ECO:0000256" key="4">
    <source>
        <dbReference type="HAMAP-Rule" id="MF_00171"/>
    </source>
</evidence>
<dbReference type="RefSeq" id="WP_054649321.1">
    <property type="nucleotide sequence ID" value="NZ_AZFJ01000046.1"/>
</dbReference>
<dbReference type="HAMAP" id="MF_00171">
    <property type="entry name" value="TruA"/>
    <property type="match status" value="1"/>
</dbReference>
<dbReference type="CDD" id="cd02570">
    <property type="entry name" value="PseudoU_synth_EcTruA"/>
    <property type="match status" value="1"/>
</dbReference>
<dbReference type="GO" id="GO:0160147">
    <property type="term" value="F:tRNA pseudouridine(38-40) synthase activity"/>
    <property type="evidence" value="ECO:0007669"/>
    <property type="project" value="UniProtKB-EC"/>
</dbReference>
<dbReference type="PIRSF" id="PIRSF001430">
    <property type="entry name" value="tRNA_psdUrid_synth"/>
    <property type="match status" value="1"/>
</dbReference>
<evidence type="ECO:0000256" key="7">
    <source>
        <dbReference type="RuleBase" id="RU003792"/>
    </source>
</evidence>
<dbReference type="AlphaFoldDB" id="A0A0R1TYI2"/>
<dbReference type="FunFam" id="3.30.70.580:FF:000001">
    <property type="entry name" value="tRNA pseudouridine synthase A"/>
    <property type="match status" value="1"/>
</dbReference>
<dbReference type="InterPro" id="IPR001406">
    <property type="entry name" value="PsdUridine_synth_TruA"/>
</dbReference>
<dbReference type="NCBIfam" id="TIGR00071">
    <property type="entry name" value="hisT_truA"/>
    <property type="match status" value="1"/>
</dbReference>
<dbReference type="GO" id="GO:0031119">
    <property type="term" value="P:tRNA pseudouridine synthesis"/>
    <property type="evidence" value="ECO:0007669"/>
    <property type="project" value="UniProtKB-UniRule"/>
</dbReference>
<dbReference type="Pfam" id="PF01416">
    <property type="entry name" value="PseudoU_synth_1"/>
    <property type="match status" value="2"/>
</dbReference>
<comment type="caution">
    <text evidence="4">Lacks conserved residue(s) required for the propagation of feature annotation.</text>
</comment>
<dbReference type="OrthoDB" id="9811823at2"/>
<comment type="subunit">
    <text evidence="4">Homodimer.</text>
</comment>
<evidence type="ECO:0000313" key="9">
    <source>
        <dbReference type="EMBL" id="KRL86268.1"/>
    </source>
</evidence>
<evidence type="ECO:0000256" key="5">
    <source>
        <dbReference type="PIRSR" id="PIRSR001430-1"/>
    </source>
</evidence>
<evidence type="ECO:0000259" key="8">
    <source>
        <dbReference type="Pfam" id="PF01416"/>
    </source>
</evidence>
<sequence>MAHYRITVKYDGTKFAGYQVQPHQRTVQGVIQRALAKMAKVPYIHVDGSGRTDSGVHALGQVITFDTPIDIPDRNMLAALNSMMPLDILVLECAHAPDDFHARYSAVGKRYMYRVALGKYTDPLKRLYTGHYPYKVDAQRIQTALRDLVGTHDFTSFAASGGQIEDKVRTIYEATCTEDTLNNELRFEFYGNGFLYNMVRIMVATALEIGNGRRDLHDFERVLAAKDRQQARGTAPASGLYLQQVYYPGNNAGATI</sequence>
<evidence type="ECO:0000313" key="10">
    <source>
        <dbReference type="Proteomes" id="UP000051922"/>
    </source>
</evidence>
<feature type="domain" description="Pseudouridine synthase I TruA alpha/beta" evidence="8">
    <location>
        <begin position="144"/>
        <end position="248"/>
    </location>
</feature>
<proteinExistence type="inferred from homology"/>
<dbReference type="PANTHER" id="PTHR11142:SF0">
    <property type="entry name" value="TRNA PSEUDOURIDINE SYNTHASE-LIKE 1"/>
    <property type="match status" value="1"/>
</dbReference>
<dbReference type="InterPro" id="IPR020103">
    <property type="entry name" value="PsdUridine_synth_cat_dom_sf"/>
</dbReference>
<reference evidence="9 10" key="1">
    <citation type="journal article" date="2015" name="Genome Announc.">
        <title>Expanding the biotechnology potential of lactobacilli through comparative genomics of 213 strains and associated genera.</title>
        <authorList>
            <person name="Sun Z."/>
            <person name="Harris H.M."/>
            <person name="McCann A."/>
            <person name="Guo C."/>
            <person name="Argimon S."/>
            <person name="Zhang W."/>
            <person name="Yang X."/>
            <person name="Jeffery I.B."/>
            <person name="Cooney J.C."/>
            <person name="Kagawa T.F."/>
            <person name="Liu W."/>
            <person name="Song Y."/>
            <person name="Salvetti E."/>
            <person name="Wrobel A."/>
            <person name="Rasinkangas P."/>
            <person name="Parkhill J."/>
            <person name="Rea M.C."/>
            <person name="O'Sullivan O."/>
            <person name="Ritari J."/>
            <person name="Douillard F.P."/>
            <person name="Paul Ross R."/>
            <person name="Yang R."/>
            <person name="Briner A.E."/>
            <person name="Felis G.E."/>
            <person name="de Vos W.M."/>
            <person name="Barrangou R."/>
            <person name="Klaenhammer T.R."/>
            <person name="Caufield P.W."/>
            <person name="Cui Y."/>
            <person name="Zhang H."/>
            <person name="O'Toole P.W."/>
        </authorList>
    </citation>
    <scope>NUCLEOTIDE SEQUENCE [LARGE SCALE GENOMIC DNA]</scope>
    <source>
        <strain evidence="9 10">DSM 15945</strain>
    </source>
</reference>
<keyword evidence="3 4" id="KW-0413">Isomerase</keyword>
<dbReference type="PATRIC" id="fig|1423783.4.peg.1053"/>
<dbReference type="GO" id="GO:0003723">
    <property type="term" value="F:RNA binding"/>
    <property type="evidence" value="ECO:0007669"/>
    <property type="project" value="InterPro"/>
</dbReference>
<evidence type="ECO:0000256" key="1">
    <source>
        <dbReference type="ARBA" id="ARBA00009375"/>
    </source>
</evidence>
<dbReference type="PANTHER" id="PTHR11142">
    <property type="entry name" value="PSEUDOURIDYLATE SYNTHASE"/>
    <property type="match status" value="1"/>
</dbReference>
<dbReference type="Gene3D" id="3.30.70.660">
    <property type="entry name" value="Pseudouridine synthase I, catalytic domain, C-terminal subdomain"/>
    <property type="match status" value="1"/>
</dbReference>
<keyword evidence="10" id="KW-1185">Reference proteome</keyword>
<dbReference type="InterPro" id="IPR020094">
    <property type="entry name" value="TruA/RsuA/RluB/E/F_N"/>
</dbReference>
<comment type="similarity">
    <text evidence="1 4 7">Belongs to the tRNA pseudouridine synthase TruA family.</text>
</comment>
<dbReference type="SUPFAM" id="SSF55120">
    <property type="entry name" value="Pseudouridine synthase"/>
    <property type="match status" value="1"/>
</dbReference>
<feature type="binding site" evidence="4 6">
    <location>
        <position position="111"/>
    </location>
    <ligand>
        <name>substrate</name>
    </ligand>
</feature>
<feature type="domain" description="Pseudouridine synthase I TruA alpha/beta" evidence="8">
    <location>
        <begin position="8"/>
        <end position="105"/>
    </location>
</feature>
<comment type="caution">
    <text evidence="9">The sequence shown here is derived from an EMBL/GenBank/DDBJ whole genome shotgun (WGS) entry which is preliminary data.</text>
</comment>
<comment type="function">
    <text evidence="4">Formation of pseudouridine at positions 38, 39 and 40 in the anticodon stem and loop of transfer RNAs.</text>
</comment>
<dbReference type="Gene3D" id="3.30.70.580">
    <property type="entry name" value="Pseudouridine synthase I, catalytic domain, N-terminal subdomain"/>
    <property type="match status" value="1"/>
</dbReference>
<evidence type="ECO:0000256" key="6">
    <source>
        <dbReference type="PIRSR" id="PIRSR001430-2"/>
    </source>
</evidence>
<accession>A0A0R1TYI2</accession>
<evidence type="ECO:0000256" key="2">
    <source>
        <dbReference type="ARBA" id="ARBA00022694"/>
    </source>
</evidence>
<comment type="catalytic activity">
    <reaction evidence="4 7">
        <text>uridine(38/39/40) in tRNA = pseudouridine(38/39/40) in tRNA</text>
        <dbReference type="Rhea" id="RHEA:22376"/>
        <dbReference type="Rhea" id="RHEA-COMP:10085"/>
        <dbReference type="Rhea" id="RHEA-COMP:10087"/>
        <dbReference type="ChEBI" id="CHEBI:65314"/>
        <dbReference type="ChEBI" id="CHEBI:65315"/>
        <dbReference type="EC" id="5.4.99.12"/>
    </reaction>
</comment>
<evidence type="ECO:0000256" key="3">
    <source>
        <dbReference type="ARBA" id="ARBA00023235"/>
    </source>
</evidence>
<feature type="active site" description="Nucleophile" evidence="4 5">
    <location>
        <position position="53"/>
    </location>
</feature>
<gene>
    <name evidence="4" type="primary">truA</name>
    <name evidence="9" type="ORF">FC50_GL001017</name>
</gene>
<dbReference type="Proteomes" id="UP000051922">
    <property type="component" value="Unassembled WGS sequence"/>
</dbReference>
<dbReference type="EC" id="5.4.99.12" evidence="4"/>
<dbReference type="InterPro" id="IPR020095">
    <property type="entry name" value="PsdUridine_synth_TruA_C"/>
</dbReference>
<protein>
    <recommendedName>
        <fullName evidence="4">tRNA pseudouridine synthase A</fullName>
        <ecNumber evidence="4">5.4.99.12</ecNumber>
    </recommendedName>
    <alternativeName>
        <fullName evidence="4">tRNA pseudouridine(38-40) synthase</fullName>
    </alternativeName>
    <alternativeName>
        <fullName evidence="4">tRNA pseudouridylate synthase I</fullName>
    </alternativeName>
    <alternativeName>
        <fullName evidence="4">tRNA-uridine isomerase I</fullName>
    </alternativeName>
</protein>
<dbReference type="EMBL" id="AZFJ01000046">
    <property type="protein sequence ID" value="KRL86268.1"/>
    <property type="molecule type" value="Genomic_DNA"/>
</dbReference>
<name>A0A0R1TYI2_9LACO</name>